<evidence type="ECO:0000313" key="2">
    <source>
        <dbReference type="EMBL" id="HIU33532.1"/>
    </source>
</evidence>
<accession>A0A9D1ICA6</accession>
<gene>
    <name evidence="2" type="ORF">IAB02_03130</name>
</gene>
<comment type="caution">
    <text evidence="2">The sequence shown here is derived from an EMBL/GenBank/DDBJ whole genome shotgun (WGS) entry which is preliminary data.</text>
</comment>
<feature type="non-terminal residue" evidence="2">
    <location>
        <position position="1"/>
    </location>
</feature>
<sequence length="185" mass="21102">VVRSLIVILVEKDPNASSDPFLLWSFLIAVAAFFFLRLYIPTVVEISPKHIRVVRPLLITPKPGAKRAMFLLRQGNNDNVLSDRTFDPSKVTEYGYVEDLQMRPADQSGATPNNKLFPLHEVAFVLSDGKNYRLNAPIYTKKQRMEMFRMIREITNVEPTGTLKDDIERGFVPVKNPADKAKKKK</sequence>
<evidence type="ECO:0000256" key="1">
    <source>
        <dbReference type="SAM" id="Phobius"/>
    </source>
</evidence>
<name>A0A9D1ICA6_9FIRM</name>
<keyword evidence="1" id="KW-1133">Transmembrane helix</keyword>
<reference evidence="2" key="1">
    <citation type="submission" date="2020-10" db="EMBL/GenBank/DDBJ databases">
        <authorList>
            <person name="Gilroy R."/>
        </authorList>
    </citation>
    <scope>NUCLEOTIDE SEQUENCE</scope>
    <source>
        <strain evidence="2">ChiHcec3-11533</strain>
    </source>
</reference>
<feature type="transmembrane region" description="Helical" evidence="1">
    <location>
        <begin position="21"/>
        <end position="40"/>
    </location>
</feature>
<dbReference type="EMBL" id="DVMU01000070">
    <property type="protein sequence ID" value="HIU33532.1"/>
    <property type="molecule type" value="Genomic_DNA"/>
</dbReference>
<organism evidence="2 3">
    <name type="scientific">Candidatus Pullichristensenella excrementigallinarum</name>
    <dbReference type="NCBI Taxonomy" id="2840907"/>
    <lineage>
        <taxon>Bacteria</taxon>
        <taxon>Bacillati</taxon>
        <taxon>Bacillota</taxon>
        <taxon>Clostridia</taxon>
        <taxon>Candidatus Pullichristensenella</taxon>
    </lineage>
</organism>
<keyword evidence="1" id="KW-0812">Transmembrane</keyword>
<proteinExistence type="predicted"/>
<reference evidence="2" key="2">
    <citation type="journal article" date="2021" name="PeerJ">
        <title>Extensive microbial diversity within the chicken gut microbiome revealed by metagenomics and culture.</title>
        <authorList>
            <person name="Gilroy R."/>
            <person name="Ravi A."/>
            <person name="Getino M."/>
            <person name="Pursley I."/>
            <person name="Horton D.L."/>
            <person name="Alikhan N.F."/>
            <person name="Baker D."/>
            <person name="Gharbi K."/>
            <person name="Hall N."/>
            <person name="Watson M."/>
            <person name="Adriaenssens E.M."/>
            <person name="Foster-Nyarko E."/>
            <person name="Jarju S."/>
            <person name="Secka A."/>
            <person name="Antonio M."/>
            <person name="Oren A."/>
            <person name="Chaudhuri R.R."/>
            <person name="La Ragione R."/>
            <person name="Hildebrand F."/>
            <person name="Pallen M.J."/>
        </authorList>
    </citation>
    <scope>NUCLEOTIDE SEQUENCE</scope>
    <source>
        <strain evidence="2">ChiHcec3-11533</strain>
    </source>
</reference>
<dbReference type="AlphaFoldDB" id="A0A9D1ICA6"/>
<dbReference type="Proteomes" id="UP000824072">
    <property type="component" value="Unassembled WGS sequence"/>
</dbReference>
<evidence type="ECO:0000313" key="3">
    <source>
        <dbReference type="Proteomes" id="UP000824072"/>
    </source>
</evidence>
<protein>
    <submittedName>
        <fullName evidence="2">Uncharacterized protein</fullName>
    </submittedName>
</protein>
<keyword evidence="1" id="KW-0472">Membrane</keyword>